<proteinExistence type="predicted"/>
<evidence type="ECO:0000313" key="1">
    <source>
        <dbReference type="EMBL" id="SER99301.1"/>
    </source>
</evidence>
<organism evidence="1 2">
    <name type="scientific">Tranquillimonas rosea</name>
    <dbReference type="NCBI Taxonomy" id="641238"/>
    <lineage>
        <taxon>Bacteria</taxon>
        <taxon>Pseudomonadati</taxon>
        <taxon>Pseudomonadota</taxon>
        <taxon>Alphaproteobacteria</taxon>
        <taxon>Rhodobacterales</taxon>
        <taxon>Roseobacteraceae</taxon>
        <taxon>Tranquillimonas</taxon>
    </lineage>
</organism>
<dbReference type="SUPFAM" id="SSF48239">
    <property type="entry name" value="Terpenoid cyclases/Protein prenyltransferases"/>
    <property type="match status" value="1"/>
</dbReference>
<dbReference type="OrthoDB" id="5486200at2"/>
<dbReference type="Gene3D" id="1.50.10.20">
    <property type="match status" value="1"/>
</dbReference>
<evidence type="ECO:0000313" key="2">
    <source>
        <dbReference type="Proteomes" id="UP000198885"/>
    </source>
</evidence>
<accession>A0A1H9TQI3</accession>
<dbReference type="Proteomes" id="UP000198885">
    <property type="component" value="Unassembled WGS sequence"/>
</dbReference>
<dbReference type="AlphaFoldDB" id="A0A1H9TQI3"/>
<dbReference type="InterPro" id="IPR008930">
    <property type="entry name" value="Terpenoid_cyclase/PrenylTrfase"/>
</dbReference>
<sequence>MHDAEIRPHAPTRRMRTPADGSLARTLWRITSSGRVDLAARTLAERRAWPLRLGEILTTTDPASVDATIRNGIGWIARGQDYWRCGGIPASYNARTRRYDGPYPETTGYSIPTLLALGQDRRASRAAEWLVSRQLGNGAIRCNIEPPGTTAPAPEEIVIFDCGAILQGLTAMARRKVPYEAPARRLAEFLVATQAASGTWDRHLAFPAFGSHNALVGYALLEAGVTLDAPAIRDAGHRCLAALRPRLRPDGYIEGCEFPGVRPGVAFLHPFVYTIEGFLKAEEIAPGHGYLDAVRPAVDALHDEIRRTDRVPGAFVNADLTTSTGFTALTAIAQLADVGFKADRMDGAGRYSGISRRLMHRLRACCASSLDDAEWVGGLPSAYPIDGGYLPFCVNNWGLKYLLDASLEERHTLDTSGGTP</sequence>
<protein>
    <submittedName>
        <fullName evidence="1">Uncharacterized protein</fullName>
    </submittedName>
</protein>
<name>A0A1H9TQI3_9RHOB</name>
<keyword evidence="2" id="KW-1185">Reference proteome</keyword>
<gene>
    <name evidence="1" type="ORF">SAMN04490244_104314</name>
</gene>
<dbReference type="STRING" id="641238.SAMN04490244_104314"/>
<dbReference type="EMBL" id="FOGU01000004">
    <property type="protein sequence ID" value="SER99301.1"/>
    <property type="molecule type" value="Genomic_DNA"/>
</dbReference>
<dbReference type="RefSeq" id="WP_143071508.1">
    <property type="nucleotide sequence ID" value="NZ_FOGU01000004.1"/>
</dbReference>
<reference evidence="1 2" key="1">
    <citation type="submission" date="2016-10" db="EMBL/GenBank/DDBJ databases">
        <authorList>
            <person name="de Groot N.N."/>
        </authorList>
    </citation>
    <scope>NUCLEOTIDE SEQUENCE [LARGE SCALE GENOMIC DNA]</scope>
    <source>
        <strain evidence="1 2">DSM 23042</strain>
    </source>
</reference>